<comment type="caution">
    <text evidence="2">The sequence shown here is derived from an EMBL/GenBank/DDBJ whole genome shotgun (WGS) entry which is preliminary data.</text>
</comment>
<evidence type="ECO:0000313" key="2">
    <source>
        <dbReference type="EMBL" id="NIA68416.1"/>
    </source>
</evidence>
<dbReference type="Pfam" id="PF09836">
    <property type="entry name" value="DUF2063"/>
    <property type="match status" value="1"/>
</dbReference>
<keyword evidence="3" id="KW-1185">Reference proteome</keyword>
<evidence type="ECO:0000313" key="3">
    <source>
        <dbReference type="Proteomes" id="UP000761264"/>
    </source>
</evidence>
<evidence type="ECO:0000259" key="1">
    <source>
        <dbReference type="Pfam" id="PF09836"/>
    </source>
</evidence>
<dbReference type="AlphaFoldDB" id="A0A967C206"/>
<dbReference type="InterPro" id="IPR044922">
    <property type="entry name" value="DUF2063_N_sf"/>
</dbReference>
<dbReference type="Proteomes" id="UP000761264">
    <property type="component" value="Unassembled WGS sequence"/>
</dbReference>
<dbReference type="EMBL" id="JAAQPH010000004">
    <property type="protein sequence ID" value="NIA68416.1"/>
    <property type="molecule type" value="Genomic_DNA"/>
</dbReference>
<reference evidence="2" key="1">
    <citation type="submission" date="2020-03" db="EMBL/GenBank/DDBJ databases">
        <title>Genome of Pelagibius litoralis DSM 21314T.</title>
        <authorList>
            <person name="Wang G."/>
        </authorList>
    </citation>
    <scope>NUCLEOTIDE SEQUENCE</scope>
    <source>
        <strain evidence="2">DSM 21314</strain>
    </source>
</reference>
<dbReference type="RefSeq" id="WP_167222948.1">
    <property type="nucleotide sequence ID" value="NZ_JAAQPH010000004.1"/>
</dbReference>
<sequence>MPSLADLQGGFAAALRDAGLPPPATIAGQARQPQSRRFDVYRNNRMASLIEALESAFPALRQLVGDAFFKAAAKAYIDLDPPQSPVLLLYGQGFGKFLDGFPPASQVPYLGDVARLEWARLNAFHAADAASLAIDRLAALPPADLAGLRFELHPSLQLLHSRWPVVSLWASSSGTDPDAAVEMSQGQDAMVIRPALNADTRILPAGGYDFIGRLLAGAPLAEAAELAALRDPAFDLAVHLQGLFEVGAVTAVLPAGPEPKQE</sequence>
<dbReference type="InterPro" id="IPR018640">
    <property type="entry name" value="DUF2063"/>
</dbReference>
<organism evidence="2 3">
    <name type="scientific">Pelagibius litoralis</name>
    <dbReference type="NCBI Taxonomy" id="374515"/>
    <lineage>
        <taxon>Bacteria</taxon>
        <taxon>Pseudomonadati</taxon>
        <taxon>Pseudomonadota</taxon>
        <taxon>Alphaproteobacteria</taxon>
        <taxon>Rhodospirillales</taxon>
        <taxon>Rhodovibrionaceae</taxon>
        <taxon>Pelagibius</taxon>
    </lineage>
</organism>
<name>A0A967C206_9PROT</name>
<accession>A0A967C206</accession>
<gene>
    <name evidence="2" type="ORF">HBA54_07405</name>
</gene>
<protein>
    <submittedName>
        <fullName evidence="2">DUF2063 domain-containing protein</fullName>
    </submittedName>
</protein>
<dbReference type="Gene3D" id="1.10.150.690">
    <property type="entry name" value="DUF2063"/>
    <property type="match status" value="1"/>
</dbReference>
<proteinExistence type="predicted"/>
<feature type="domain" description="Putative DNA-binding" evidence="1">
    <location>
        <begin position="7"/>
        <end position="98"/>
    </location>
</feature>